<dbReference type="AlphaFoldDB" id="A0A953JBC1"/>
<evidence type="ECO:0000313" key="7">
    <source>
        <dbReference type="Proteomes" id="UP000705867"/>
    </source>
</evidence>
<evidence type="ECO:0000313" key="6">
    <source>
        <dbReference type="EMBL" id="MBZ0154761.1"/>
    </source>
</evidence>
<dbReference type="PANTHER" id="PTHR11851:SF49">
    <property type="entry name" value="MITOCHONDRIAL-PROCESSING PEPTIDASE SUBUNIT ALPHA"/>
    <property type="match status" value="1"/>
</dbReference>
<evidence type="ECO:0000256" key="2">
    <source>
        <dbReference type="ARBA" id="ARBA00007261"/>
    </source>
</evidence>
<reference evidence="6" key="2">
    <citation type="submission" date="2021-08" db="EMBL/GenBank/DDBJ databases">
        <authorList>
            <person name="Dalcin Martins P."/>
        </authorList>
    </citation>
    <scope>NUCLEOTIDE SEQUENCE</scope>
    <source>
        <strain evidence="6">MAG_39</strain>
    </source>
</reference>
<dbReference type="Gene3D" id="3.30.830.10">
    <property type="entry name" value="Metalloenzyme, LuxS/M16 peptidase-like"/>
    <property type="match status" value="2"/>
</dbReference>
<name>A0A953JBC1_9BACT</name>
<dbReference type="InterPro" id="IPR007863">
    <property type="entry name" value="Peptidase_M16_C"/>
</dbReference>
<dbReference type="InterPro" id="IPR050361">
    <property type="entry name" value="MPP/UQCRC_Complex"/>
</dbReference>
<organism evidence="6 7">
    <name type="scientific">Candidatus Nitrobium versatile</name>
    <dbReference type="NCBI Taxonomy" id="2884831"/>
    <lineage>
        <taxon>Bacteria</taxon>
        <taxon>Pseudomonadati</taxon>
        <taxon>Nitrospirota</taxon>
        <taxon>Nitrospiria</taxon>
        <taxon>Nitrospirales</taxon>
        <taxon>Nitrospiraceae</taxon>
        <taxon>Candidatus Nitrobium</taxon>
    </lineage>
</organism>
<evidence type="ECO:0000256" key="1">
    <source>
        <dbReference type="ARBA" id="ARBA00001947"/>
    </source>
</evidence>
<evidence type="ECO:0000259" key="5">
    <source>
        <dbReference type="Pfam" id="PF05193"/>
    </source>
</evidence>
<dbReference type="InterPro" id="IPR001431">
    <property type="entry name" value="Pept_M16_Zn_BS"/>
</dbReference>
<protein>
    <submittedName>
        <fullName evidence="6">Insulinase family protein</fullName>
    </submittedName>
</protein>
<dbReference type="PANTHER" id="PTHR11851">
    <property type="entry name" value="METALLOPROTEASE"/>
    <property type="match status" value="1"/>
</dbReference>
<dbReference type="Proteomes" id="UP000705867">
    <property type="component" value="Unassembled WGS sequence"/>
</dbReference>
<gene>
    <name evidence="6" type="ORF">K8I29_00930</name>
</gene>
<dbReference type="PROSITE" id="PS00143">
    <property type="entry name" value="INSULINASE"/>
    <property type="match status" value="1"/>
</dbReference>
<proteinExistence type="inferred from homology"/>
<sequence>MFTKRHLDNGIPVVMEQLKNFRSVIVGIWVKVGARNEASEKNGISHFLEHMFFKGTRRRSATDIAILIDSLGGDLNAFTSRENTAFYVKVLDEYIERGIELLTDIFMHSTFPAEEVEKEKGVIREEIKLVEDTPDDYIHDLFSRTVWGDMGLGQPVLGKQETVKSFTRDDLTSHIRKYYGTTDTVIACAGNFDPDTVLHHLNHHLGSLRRGSEPEIFSPPCFRQRVDIYPKDLSETHICLGVEGVPHPSKDRYAVALLNSILGSSVSSRLFQEIREKKGYAYSIYSFVSSYIDTGFLAVYAGTGRKKAVAVTEMIIREMQNLHATVTDEELRRAKDQMKGNIVLGLESTSNRMQSIARQEIYYGRHFSLKEIMKEIEAVSMQHLKDLIYRLVNQGRMSMTVLGPVREEDFKGLIGESCAAPHKKQSAAGGY</sequence>
<accession>A0A953JBC1</accession>
<reference evidence="6" key="1">
    <citation type="journal article" date="2021" name="bioRxiv">
        <title>Unraveling nitrogen, sulfur and carbon metabolic pathways and microbial community transcriptional responses to substrate deprivation and toxicity stresses in a bioreactor mimicking anoxic brackish coastal sediment conditions.</title>
        <authorList>
            <person name="Martins P.D."/>
            <person name="Echeveste M.J."/>
            <person name="Arshad A."/>
            <person name="Kurth J."/>
            <person name="Ouboter H."/>
            <person name="Jetten M.S.M."/>
            <person name="Welte C.U."/>
        </authorList>
    </citation>
    <scope>NUCLEOTIDE SEQUENCE</scope>
    <source>
        <strain evidence="6">MAG_39</strain>
    </source>
</reference>
<feature type="domain" description="Peptidase M16 C-terminal" evidence="5">
    <location>
        <begin position="165"/>
        <end position="338"/>
    </location>
</feature>
<dbReference type="GO" id="GO:0004222">
    <property type="term" value="F:metalloendopeptidase activity"/>
    <property type="evidence" value="ECO:0007669"/>
    <property type="project" value="InterPro"/>
</dbReference>
<dbReference type="InterPro" id="IPR011249">
    <property type="entry name" value="Metalloenz_LuxS/M16"/>
</dbReference>
<dbReference type="SUPFAM" id="SSF63411">
    <property type="entry name" value="LuxS/MPP-like metallohydrolase"/>
    <property type="match status" value="2"/>
</dbReference>
<comment type="cofactor">
    <cofactor evidence="1">
        <name>Zn(2+)</name>
        <dbReference type="ChEBI" id="CHEBI:29105"/>
    </cofactor>
</comment>
<dbReference type="Pfam" id="PF00675">
    <property type="entry name" value="Peptidase_M16"/>
    <property type="match status" value="1"/>
</dbReference>
<dbReference type="GO" id="GO:0046872">
    <property type="term" value="F:metal ion binding"/>
    <property type="evidence" value="ECO:0007669"/>
    <property type="project" value="InterPro"/>
</dbReference>
<dbReference type="InterPro" id="IPR011765">
    <property type="entry name" value="Pept_M16_N"/>
</dbReference>
<feature type="domain" description="Peptidase M16 N-terminal" evidence="4">
    <location>
        <begin position="13"/>
        <end position="158"/>
    </location>
</feature>
<comment type="similarity">
    <text evidence="2 3">Belongs to the peptidase M16 family.</text>
</comment>
<evidence type="ECO:0000256" key="3">
    <source>
        <dbReference type="RuleBase" id="RU004447"/>
    </source>
</evidence>
<dbReference type="Pfam" id="PF05193">
    <property type="entry name" value="Peptidase_M16_C"/>
    <property type="match status" value="1"/>
</dbReference>
<comment type="caution">
    <text evidence="6">The sequence shown here is derived from an EMBL/GenBank/DDBJ whole genome shotgun (WGS) entry which is preliminary data.</text>
</comment>
<dbReference type="EMBL" id="JAIOIV010000011">
    <property type="protein sequence ID" value="MBZ0154761.1"/>
    <property type="molecule type" value="Genomic_DNA"/>
</dbReference>
<evidence type="ECO:0000259" key="4">
    <source>
        <dbReference type="Pfam" id="PF00675"/>
    </source>
</evidence>
<dbReference type="GO" id="GO:0006508">
    <property type="term" value="P:proteolysis"/>
    <property type="evidence" value="ECO:0007669"/>
    <property type="project" value="InterPro"/>
</dbReference>